<accession>M3JZQ6</accession>
<dbReference type="SUPFAM" id="SSF55154">
    <property type="entry name" value="CYTH-like phosphatases"/>
    <property type="match status" value="1"/>
</dbReference>
<dbReference type="InterPro" id="IPR033469">
    <property type="entry name" value="CYTH-like_dom_sf"/>
</dbReference>
<keyword evidence="7" id="KW-1185">Reference proteome</keyword>
<evidence type="ECO:0000259" key="5">
    <source>
        <dbReference type="Pfam" id="PF02940"/>
    </source>
</evidence>
<dbReference type="Proteomes" id="UP000011777">
    <property type="component" value="Unassembled WGS sequence"/>
</dbReference>
<evidence type="ECO:0000313" key="7">
    <source>
        <dbReference type="Proteomes" id="UP000011777"/>
    </source>
</evidence>
<dbReference type="EMBL" id="AOGT01001088">
    <property type="protein sequence ID" value="EMG48500.1"/>
    <property type="molecule type" value="Genomic_DNA"/>
</dbReference>
<dbReference type="HOGENOM" id="CLU_1077681_0_0_1"/>
<keyword evidence="2" id="KW-0378">Hydrolase</keyword>
<dbReference type="Gene3D" id="3.20.100.10">
    <property type="entry name" value="mRNA triphosphatase Cet1-like"/>
    <property type="match status" value="1"/>
</dbReference>
<evidence type="ECO:0000256" key="2">
    <source>
        <dbReference type="ARBA" id="ARBA00022801"/>
    </source>
</evidence>
<proteinExistence type="predicted"/>
<protein>
    <recommendedName>
        <fullName evidence="3">mRNA 5'-phosphatase</fullName>
        <ecNumber evidence="3">3.6.1.74</ecNumber>
    </recommendedName>
</protein>
<feature type="domain" description="mRNA triphosphatase Cet1-like" evidence="5">
    <location>
        <begin position="17"/>
        <end position="219"/>
    </location>
</feature>
<dbReference type="AlphaFoldDB" id="M3JZQ6"/>
<gene>
    <name evidence="6" type="ORF">G210_0925</name>
</gene>
<name>M3JZQ6_CANMX</name>
<dbReference type="Pfam" id="PF02940">
    <property type="entry name" value="mRNA_triPase"/>
    <property type="match status" value="1"/>
</dbReference>
<evidence type="ECO:0000313" key="6">
    <source>
        <dbReference type="EMBL" id="EMG48500.1"/>
    </source>
</evidence>
<keyword evidence="1" id="KW-0507">mRNA processing</keyword>
<dbReference type="GO" id="GO:0140818">
    <property type="term" value="F:mRNA 5'-triphosphate monophosphatase activity"/>
    <property type="evidence" value="ECO:0007669"/>
    <property type="project" value="UniProtKB-EC"/>
</dbReference>
<dbReference type="EC" id="3.6.1.74" evidence="3"/>
<evidence type="ECO:0000256" key="4">
    <source>
        <dbReference type="ARBA" id="ARBA00047740"/>
    </source>
</evidence>
<comment type="catalytic activity">
    <reaction evidence="4">
        <text>a 5'-end triphospho-ribonucleoside in mRNA + H2O = a 5'-end diphospho-ribonucleoside in mRNA + phosphate + H(+)</text>
        <dbReference type="Rhea" id="RHEA:67004"/>
        <dbReference type="Rhea" id="RHEA-COMP:17164"/>
        <dbReference type="Rhea" id="RHEA-COMP:17165"/>
        <dbReference type="ChEBI" id="CHEBI:15377"/>
        <dbReference type="ChEBI" id="CHEBI:15378"/>
        <dbReference type="ChEBI" id="CHEBI:43474"/>
        <dbReference type="ChEBI" id="CHEBI:167616"/>
        <dbReference type="ChEBI" id="CHEBI:167618"/>
        <dbReference type="EC" id="3.6.1.74"/>
    </reaction>
    <physiologicalReaction direction="left-to-right" evidence="4">
        <dbReference type="Rhea" id="RHEA:67005"/>
    </physiologicalReaction>
</comment>
<evidence type="ECO:0000256" key="3">
    <source>
        <dbReference type="ARBA" id="ARBA00035028"/>
    </source>
</evidence>
<dbReference type="GO" id="GO:0006397">
    <property type="term" value="P:mRNA processing"/>
    <property type="evidence" value="ECO:0007669"/>
    <property type="project" value="UniProtKB-KW"/>
</dbReference>
<reference evidence="6 7" key="1">
    <citation type="submission" date="2013-02" db="EMBL/GenBank/DDBJ databases">
        <title>Genome sequence of Candida maltosa Xu316, a potential industrial strain for xylitol and ethanol production.</title>
        <authorList>
            <person name="Yu J."/>
            <person name="Wang Q."/>
            <person name="Geng X."/>
            <person name="Bao W."/>
            <person name="He P."/>
            <person name="Cai J."/>
        </authorList>
    </citation>
    <scope>NUCLEOTIDE SEQUENCE [LARGE SCALE GENOMIC DNA]</scope>
    <source>
        <strain evidence="7">Xu316</strain>
    </source>
</reference>
<dbReference type="InterPro" id="IPR037009">
    <property type="entry name" value="mRNA_triPase_Cet1_sf"/>
</dbReference>
<dbReference type="InterPro" id="IPR004206">
    <property type="entry name" value="mRNA_triPase_Cet1"/>
</dbReference>
<dbReference type="GO" id="GO:0004651">
    <property type="term" value="F:polynucleotide 5'-phosphatase activity"/>
    <property type="evidence" value="ECO:0007669"/>
    <property type="project" value="InterPro"/>
</dbReference>
<organism evidence="6 7">
    <name type="scientific">Candida maltosa (strain Xu316)</name>
    <name type="common">Yeast</name>
    <dbReference type="NCBI Taxonomy" id="1245528"/>
    <lineage>
        <taxon>Eukaryota</taxon>
        <taxon>Fungi</taxon>
        <taxon>Dikarya</taxon>
        <taxon>Ascomycota</taxon>
        <taxon>Saccharomycotina</taxon>
        <taxon>Pichiomycetes</taxon>
        <taxon>Debaryomycetaceae</taxon>
        <taxon>Candida/Lodderomyces clade</taxon>
        <taxon>Candida</taxon>
    </lineage>
</organism>
<sequence>MTVKHENQSLVENKDQLRRVTSWIQEKLAANIKEEVTLRVELRIGNIYPKGSKEILDLDETNSRIYSRKKVRYFDADIGEDHSDYLSALFDVGRHGECERYGTVDTVYHNQLGITIITDHTDDNQTPGETCLTKKKVGRLFIYNPNEEFDFEISITRIIDRNKKQRRFTKRCGRFMFKREKERLVWRDYEKAHMFKLTFVDVVFSQTSQSKKNEFEVELGLKGILPDIKDQANYQFYKSPIQAFFKEAHRINEAISME</sequence>
<evidence type="ECO:0000256" key="1">
    <source>
        <dbReference type="ARBA" id="ARBA00022664"/>
    </source>
</evidence>
<comment type="caution">
    <text evidence="6">The sequence shown here is derived from an EMBL/GenBank/DDBJ whole genome shotgun (WGS) entry which is preliminary data.</text>
</comment>